<comment type="caution">
    <text evidence="2">The sequence shown here is derived from an EMBL/GenBank/DDBJ whole genome shotgun (WGS) entry which is preliminary data.</text>
</comment>
<organism evidence="2 3">
    <name type="scientific">Aspergillus fumigatiaffinis</name>
    <dbReference type="NCBI Taxonomy" id="340414"/>
    <lineage>
        <taxon>Eukaryota</taxon>
        <taxon>Fungi</taxon>
        <taxon>Dikarya</taxon>
        <taxon>Ascomycota</taxon>
        <taxon>Pezizomycotina</taxon>
        <taxon>Eurotiomycetes</taxon>
        <taxon>Eurotiomycetidae</taxon>
        <taxon>Eurotiales</taxon>
        <taxon>Aspergillaceae</taxon>
        <taxon>Aspergillus</taxon>
        <taxon>Aspergillus subgen. Fumigati</taxon>
    </lineage>
</organism>
<feature type="compositionally biased region" description="Basic and acidic residues" evidence="1">
    <location>
        <begin position="64"/>
        <end position="78"/>
    </location>
</feature>
<keyword evidence="3" id="KW-1185">Reference proteome</keyword>
<gene>
    <name evidence="2" type="ORF">CNMCM6805_002076</name>
</gene>
<reference evidence="2" key="1">
    <citation type="journal article" date="2020" name="bioRxiv">
        <title>Genomic and phenotypic heterogeneity of clinical isolates of the human pathogens Aspergillus fumigatus, Aspergillus lentulus and Aspergillus fumigatiaffinis.</title>
        <authorList>
            <person name="dos Santos R.A.C."/>
            <person name="Steenwyk J.L."/>
            <person name="Rivero-Menendez O."/>
            <person name="Mead M.E."/>
            <person name="Silva L.P."/>
            <person name="Bastos R.W."/>
            <person name="Alastruey-Izquierdo A."/>
            <person name="Goldman G.H."/>
            <person name="Rokas A."/>
        </authorList>
    </citation>
    <scope>NUCLEOTIDE SEQUENCE</scope>
    <source>
        <strain evidence="2">CNM-CM6805</strain>
    </source>
</reference>
<evidence type="ECO:0000313" key="2">
    <source>
        <dbReference type="EMBL" id="KAF4242968.1"/>
    </source>
</evidence>
<dbReference type="EMBL" id="JAAAPX010000014">
    <property type="protein sequence ID" value="KAF4242968.1"/>
    <property type="molecule type" value="Genomic_DNA"/>
</dbReference>
<dbReference type="AlphaFoldDB" id="A0A8H4HFN4"/>
<dbReference type="Proteomes" id="UP000653565">
    <property type="component" value="Unassembled WGS sequence"/>
</dbReference>
<evidence type="ECO:0008006" key="4">
    <source>
        <dbReference type="Google" id="ProtNLM"/>
    </source>
</evidence>
<evidence type="ECO:0000256" key="1">
    <source>
        <dbReference type="SAM" id="MobiDB-lite"/>
    </source>
</evidence>
<evidence type="ECO:0000313" key="3">
    <source>
        <dbReference type="Proteomes" id="UP000653565"/>
    </source>
</evidence>
<accession>A0A8H4HFN4</accession>
<sequence length="122" mass="13235">MTSMTKDYYELDPDGDVILVFTTADPATVNQASGPNAVPHESTRPAEVAAGSLGRSSTSVADTKAQKPEQEVENRMTDVPKDARVVKMKVSSEHLSLASPVFKKMLRGRGKKLGVFALETWK</sequence>
<reference evidence="2" key="2">
    <citation type="submission" date="2020-04" db="EMBL/GenBank/DDBJ databases">
        <authorList>
            <person name="Santos R.A.C."/>
            <person name="Steenwyk J.L."/>
            <person name="Rivero-Menendez O."/>
            <person name="Mead M.E."/>
            <person name="Silva L.P."/>
            <person name="Bastos R.W."/>
            <person name="Alastruey-Izquierdo A."/>
            <person name="Goldman G.H."/>
            <person name="Rokas A."/>
        </authorList>
    </citation>
    <scope>NUCLEOTIDE SEQUENCE</scope>
    <source>
        <strain evidence="2">CNM-CM6805</strain>
    </source>
</reference>
<name>A0A8H4HFN4_9EURO</name>
<proteinExistence type="predicted"/>
<protein>
    <recommendedName>
        <fullName evidence="4">BTB domain-containing protein</fullName>
    </recommendedName>
</protein>
<feature type="region of interest" description="Disordered" evidence="1">
    <location>
        <begin position="31"/>
        <end position="78"/>
    </location>
</feature>